<dbReference type="AlphaFoldDB" id="Q4V5R5"/>
<evidence type="ECO:0000313" key="1">
    <source>
        <dbReference type="EMBL" id="AAY55007.1"/>
    </source>
</evidence>
<organism evidence="1">
    <name type="scientific">Drosophila melanogaster</name>
    <name type="common">Fruit fly</name>
    <dbReference type="NCBI Taxonomy" id="7227"/>
    <lineage>
        <taxon>Eukaryota</taxon>
        <taxon>Metazoa</taxon>
        <taxon>Ecdysozoa</taxon>
        <taxon>Arthropoda</taxon>
        <taxon>Hexapoda</taxon>
        <taxon>Insecta</taxon>
        <taxon>Pterygota</taxon>
        <taxon>Neoptera</taxon>
        <taxon>Endopterygota</taxon>
        <taxon>Diptera</taxon>
        <taxon>Brachycera</taxon>
        <taxon>Muscomorpha</taxon>
        <taxon>Ephydroidea</taxon>
        <taxon>Drosophilidae</taxon>
        <taxon>Drosophila</taxon>
        <taxon>Sophophora</taxon>
    </lineage>
</organism>
<proteinExistence type="evidence at transcript level"/>
<reference evidence="1" key="1">
    <citation type="submission" date="2005-05" db="EMBL/GenBank/DDBJ databases">
        <authorList>
            <person name="Stapleton M."/>
            <person name="Carlson J."/>
            <person name="Chavez C."/>
            <person name="Frise E."/>
            <person name="George R."/>
            <person name="Pacleb J."/>
            <person name="Park S."/>
            <person name="Wan K."/>
            <person name="Yu C."/>
            <person name="Celniker S."/>
        </authorList>
    </citation>
    <scope>NUCLEOTIDE SEQUENCE</scope>
</reference>
<name>Q4V5R5_DROME</name>
<accession>Q4V5R5</accession>
<dbReference type="EMBL" id="BT022591">
    <property type="protein sequence ID" value="AAY55007.1"/>
    <property type="molecule type" value="mRNA"/>
</dbReference>
<protein>
    <submittedName>
        <fullName evidence="1">IP07783p</fullName>
    </submittedName>
</protein>
<sequence>MGVTCFLPPAIRVTMRSTTSMSYSCWKPITMFTNWLDVIRRAEGPFWRLYL</sequence>